<dbReference type="VEuPathDB" id="FungiDB:jhhlp_002917"/>
<keyword evidence="3" id="KW-1185">Reference proteome</keyword>
<dbReference type="OrthoDB" id="265717at2759"/>
<dbReference type="PANTHER" id="PTHR24148:SF77">
    <property type="entry name" value="HETEROKARYON INCOMPATIBILITY DOMAIN-CONTAINING PROTEIN"/>
    <property type="match status" value="1"/>
</dbReference>
<name>A0A2N3NF97_9PEZI</name>
<feature type="domain" description="Heterokaryon incompatibility" evidence="1">
    <location>
        <begin position="109"/>
        <end position="272"/>
    </location>
</feature>
<organism evidence="2 3">
    <name type="scientific">Lomentospora prolificans</name>
    <dbReference type="NCBI Taxonomy" id="41688"/>
    <lineage>
        <taxon>Eukaryota</taxon>
        <taxon>Fungi</taxon>
        <taxon>Dikarya</taxon>
        <taxon>Ascomycota</taxon>
        <taxon>Pezizomycotina</taxon>
        <taxon>Sordariomycetes</taxon>
        <taxon>Hypocreomycetidae</taxon>
        <taxon>Microascales</taxon>
        <taxon>Microascaceae</taxon>
        <taxon>Lomentospora</taxon>
    </lineage>
</organism>
<dbReference type="EMBL" id="NLAX01000008">
    <property type="protein sequence ID" value="PKS11156.1"/>
    <property type="molecule type" value="Genomic_DNA"/>
</dbReference>
<reference evidence="2 3" key="1">
    <citation type="journal article" date="2017" name="G3 (Bethesda)">
        <title>First Draft Genome Sequence of the Pathogenic Fungus Lomentospora prolificans (Formerly Scedosporium prolificans).</title>
        <authorList>
            <person name="Luo R."/>
            <person name="Zimin A."/>
            <person name="Workman R."/>
            <person name="Fan Y."/>
            <person name="Pertea G."/>
            <person name="Grossman N."/>
            <person name="Wear M.P."/>
            <person name="Jia B."/>
            <person name="Miller H."/>
            <person name="Casadevall A."/>
            <person name="Timp W."/>
            <person name="Zhang S.X."/>
            <person name="Salzberg S.L."/>
        </authorList>
    </citation>
    <scope>NUCLEOTIDE SEQUENCE [LARGE SCALE GENOMIC DNA]</scope>
    <source>
        <strain evidence="2 3">JHH-5317</strain>
    </source>
</reference>
<dbReference type="InterPro" id="IPR010730">
    <property type="entry name" value="HET"/>
</dbReference>
<dbReference type="InterPro" id="IPR052895">
    <property type="entry name" value="HetReg/Transcr_Mod"/>
</dbReference>
<evidence type="ECO:0000313" key="2">
    <source>
        <dbReference type="EMBL" id="PKS11156.1"/>
    </source>
</evidence>
<proteinExistence type="predicted"/>
<accession>A0A2N3NF97</accession>
<evidence type="ECO:0000313" key="3">
    <source>
        <dbReference type="Proteomes" id="UP000233524"/>
    </source>
</evidence>
<protein>
    <recommendedName>
        <fullName evidence="1">Heterokaryon incompatibility domain-containing protein</fullName>
    </recommendedName>
</protein>
<sequence>MTYQYQPLQGAEIRLLTLEPLEEDSDAASPIRCRLEHANLPLQPEQPEQRRFKGDNYVWPESYTACDGSVLFQTSTSPKWVPTTIPESVGNSSLSAENELPWRFDWGDYMALSYVWGSPEPHRTIFLNGAPFSVGPNLFDALLLLRRSQRIRQGFKLWVDAICVNQADIIERSVQVGRMRDIYASAWHVVTFLGADADDSELAVAAIRWIGAQIGEAKNPLDELYGEPIKVNLSVLGNFTLSPRSALREEVYRALFYLLIRPYWRRMWILQEVAMARADAPVACGNTYLTWALIFGAAKFIELDEGRFDRDIVSQSRQKRSRSPYEFARGRLVDEEWSSEGTWKLLLDMQDLQLSQAQSPGSVGSEPKMDILRLLSLARRAKITDDKDRAYGVLGLRMIAERITMLPDYTLPMPVIYQNFMQELLSKGDLNILRLASRHRGAIYSRRNFGHRIVINGKPVIESLLGSASKKKELWIGDHCLHELPSWAVCWACKPAPTAELVGCYRAAGDASPSPPIFSDSTLQVQGIIVDTITSLGSFHPTEVDATYPINTSQPPGSIYGDLEATRAAFWRTVVGNTTAKGGGPAPESYASLLNRRIWEFGLVTVESNGFGLHEIMARNKQLVLSGYKLEELAFDRKESSSWLTRKEEWKVSVDKNKGELTEVELEAMSWAMNVLAWRRLAGTKMGRMGLACADAKIGDSIALLVGCDVPMALRRREDDDGWVVVGECYIHGIMNGEAFDNSDDIVVSDITLH</sequence>
<comment type="caution">
    <text evidence="2">The sequence shown here is derived from an EMBL/GenBank/DDBJ whole genome shotgun (WGS) entry which is preliminary data.</text>
</comment>
<dbReference type="Pfam" id="PF26639">
    <property type="entry name" value="Het-6_barrel"/>
    <property type="match status" value="1"/>
</dbReference>
<dbReference type="AlphaFoldDB" id="A0A2N3NF97"/>
<dbReference type="Pfam" id="PF06985">
    <property type="entry name" value="HET"/>
    <property type="match status" value="1"/>
</dbReference>
<dbReference type="InParanoid" id="A0A2N3NF97"/>
<dbReference type="PANTHER" id="PTHR24148">
    <property type="entry name" value="ANKYRIN REPEAT DOMAIN-CONTAINING PROTEIN 39 HOMOLOG-RELATED"/>
    <property type="match status" value="1"/>
</dbReference>
<evidence type="ECO:0000259" key="1">
    <source>
        <dbReference type="Pfam" id="PF06985"/>
    </source>
</evidence>
<gene>
    <name evidence="2" type="ORF">jhhlp_002917</name>
</gene>
<dbReference type="Proteomes" id="UP000233524">
    <property type="component" value="Unassembled WGS sequence"/>
</dbReference>